<dbReference type="InterPro" id="IPR011701">
    <property type="entry name" value="MFS"/>
</dbReference>
<proteinExistence type="predicted"/>
<dbReference type="AlphaFoldDB" id="A0A8U0PEL2"/>
<dbReference type="Pfam" id="PF07690">
    <property type="entry name" value="MFS_1"/>
    <property type="match status" value="1"/>
</dbReference>
<accession>A0A8U0PEL2</accession>
<dbReference type="SUPFAM" id="SSF103473">
    <property type="entry name" value="MFS general substrate transporter"/>
    <property type="match status" value="1"/>
</dbReference>
<sequence length="727" mass="81307">MLPPRQWNEMLPPQKWNEMLPLDNGTKCFPLDNGTKCFPFDNGTKCFPFDNGTKCFPFDNGTKCFPSATERNASPRQRNETLVLGNGTKRLFSATERNACSLQRNETLVLGNGTKRFPSATERQQKDTVCMDPEVMSYSQTIYMTGLLLGSLFGGALSDRYGKRAVLLVCVCVNAVTAVLPAVLPQALLFLTLRCLAGVSCCCINICSFSLGVEWSLPRYRIWPPALLSFSFSLGMMALAPLAYLTHTWTQLHLALAVPQILCLPLYYCIPESPRWLLLKRRTETLEQYRRHSPEDRRFLDLLLDTEGKDLQEVHLNTEGKDLQEVHLNTEGKDLQEVHLNTEGKDLQEVHLNTEGKDLQEVHLNTEGKDLQEVHLNTEGKDLQEVHLNTEGKDLQEVHLNTEGKDLQEVHLDTEGKDLQEVHLDTDTPDNKTNTLETDTPDNETHTLETDTPDNETHTPKTDTQTWEEHTLSHCGHMRSPTILLRLVILSYIGLASALTYYGICMNVGRFGVDVFLAQFFSGLSEAPCLLVPFLLARWGRRPISMLSLFLSGSFCLLSLLASRFYDVPGLVMTLALVGKLCMQTTVFVSVLYGIELFPTLIRQKCVGLVCLCYRVGCILNAVVSPRGETIPLAAMILYGSGPIVGAGLCLFLPETSGVPLPDSLEDCDKQPSLHLPTFPSLWSSEGAQRIPQLAKPTRCWETQRSPPTTHRIQTDSNCTYTNTHML</sequence>
<feature type="transmembrane region" description="Helical" evidence="6">
    <location>
        <begin position="483"/>
        <end position="504"/>
    </location>
</feature>
<feature type="transmembrane region" description="Helical" evidence="6">
    <location>
        <begin position="630"/>
        <end position="653"/>
    </location>
</feature>
<evidence type="ECO:0000313" key="7">
    <source>
        <dbReference type="Proteomes" id="UP000808372"/>
    </source>
</evidence>
<feature type="region of interest" description="Disordered" evidence="5">
    <location>
        <begin position="419"/>
        <end position="465"/>
    </location>
</feature>
<feature type="transmembrane region" description="Helical" evidence="6">
    <location>
        <begin position="190"/>
        <end position="213"/>
    </location>
</feature>
<dbReference type="Proteomes" id="UP000808372">
    <property type="component" value="Chromosome 28"/>
</dbReference>
<gene>
    <name evidence="8" type="primary">LOC120023062</name>
</gene>
<dbReference type="InterPro" id="IPR036259">
    <property type="entry name" value="MFS_trans_sf"/>
</dbReference>
<keyword evidence="2 6" id="KW-0812">Transmembrane</keyword>
<evidence type="ECO:0000256" key="3">
    <source>
        <dbReference type="ARBA" id="ARBA00022989"/>
    </source>
</evidence>
<feature type="transmembrane region" description="Helical" evidence="6">
    <location>
        <begin position="165"/>
        <end position="184"/>
    </location>
</feature>
<feature type="transmembrane region" description="Helical" evidence="6">
    <location>
        <begin position="572"/>
        <end position="594"/>
    </location>
</feature>
<dbReference type="GO" id="GO:0016020">
    <property type="term" value="C:membrane"/>
    <property type="evidence" value="ECO:0007669"/>
    <property type="project" value="UniProtKB-SubCell"/>
</dbReference>
<dbReference type="KEGG" id="snh:120023062"/>
<keyword evidence="4 6" id="KW-0472">Membrane</keyword>
<protein>
    <submittedName>
        <fullName evidence="8">Solute carrier family 22 member 6-like isoform X1</fullName>
    </submittedName>
</protein>
<reference evidence="8" key="1">
    <citation type="submission" date="2025-08" db="UniProtKB">
        <authorList>
            <consortium name="RefSeq"/>
        </authorList>
    </citation>
    <scope>IDENTIFICATION</scope>
    <source>
        <tissue evidence="8">White muscle</tissue>
    </source>
</reference>
<keyword evidence="7" id="KW-1185">Reference proteome</keyword>
<dbReference type="PANTHER" id="PTHR24064">
    <property type="entry name" value="SOLUTE CARRIER FAMILY 22 MEMBER"/>
    <property type="match status" value="1"/>
</dbReference>
<feature type="transmembrane region" description="Helical" evidence="6">
    <location>
        <begin position="516"/>
        <end position="537"/>
    </location>
</feature>
<dbReference type="GO" id="GO:0022857">
    <property type="term" value="F:transmembrane transporter activity"/>
    <property type="evidence" value="ECO:0007669"/>
    <property type="project" value="InterPro"/>
</dbReference>
<feature type="transmembrane region" description="Helical" evidence="6">
    <location>
        <begin position="141"/>
        <end position="158"/>
    </location>
</feature>
<evidence type="ECO:0000256" key="5">
    <source>
        <dbReference type="SAM" id="MobiDB-lite"/>
    </source>
</evidence>
<feature type="transmembrane region" description="Helical" evidence="6">
    <location>
        <begin position="225"/>
        <end position="246"/>
    </location>
</feature>
<feature type="compositionally biased region" description="Basic and acidic residues" evidence="5">
    <location>
        <begin position="443"/>
        <end position="465"/>
    </location>
</feature>
<feature type="transmembrane region" description="Helical" evidence="6">
    <location>
        <begin position="606"/>
        <end position="624"/>
    </location>
</feature>
<name>A0A8U0PEL2_SALNM</name>
<evidence type="ECO:0000256" key="2">
    <source>
        <dbReference type="ARBA" id="ARBA00022692"/>
    </source>
</evidence>
<comment type="subcellular location">
    <subcellularLocation>
        <location evidence="1">Membrane</location>
        <topology evidence="1">Multi-pass membrane protein</topology>
    </subcellularLocation>
</comment>
<evidence type="ECO:0000313" key="8">
    <source>
        <dbReference type="RefSeq" id="XP_038822937.1"/>
    </source>
</evidence>
<dbReference type="GeneID" id="120023062"/>
<evidence type="ECO:0000256" key="4">
    <source>
        <dbReference type="ARBA" id="ARBA00023136"/>
    </source>
</evidence>
<keyword evidence="3 6" id="KW-1133">Transmembrane helix</keyword>
<organism evidence="7 8">
    <name type="scientific">Salvelinus namaycush</name>
    <name type="common">Lake trout</name>
    <name type="synonym">Salmo namaycush</name>
    <dbReference type="NCBI Taxonomy" id="8040"/>
    <lineage>
        <taxon>Eukaryota</taxon>
        <taxon>Metazoa</taxon>
        <taxon>Chordata</taxon>
        <taxon>Craniata</taxon>
        <taxon>Vertebrata</taxon>
        <taxon>Euteleostomi</taxon>
        <taxon>Actinopterygii</taxon>
        <taxon>Neopterygii</taxon>
        <taxon>Teleostei</taxon>
        <taxon>Protacanthopterygii</taxon>
        <taxon>Salmoniformes</taxon>
        <taxon>Salmonidae</taxon>
        <taxon>Salmoninae</taxon>
        <taxon>Salvelinus</taxon>
    </lineage>
</organism>
<feature type="compositionally biased region" description="Basic and acidic residues" evidence="5">
    <location>
        <begin position="419"/>
        <end position="430"/>
    </location>
</feature>
<evidence type="ECO:0000256" key="6">
    <source>
        <dbReference type="SAM" id="Phobius"/>
    </source>
</evidence>
<dbReference type="RefSeq" id="XP_038822937.1">
    <property type="nucleotide sequence ID" value="XM_038967009.1"/>
</dbReference>
<feature type="transmembrane region" description="Helical" evidence="6">
    <location>
        <begin position="252"/>
        <end position="270"/>
    </location>
</feature>
<feature type="transmembrane region" description="Helical" evidence="6">
    <location>
        <begin position="544"/>
        <end position="566"/>
    </location>
</feature>
<dbReference type="Gene3D" id="1.20.1250.20">
    <property type="entry name" value="MFS general substrate transporter like domains"/>
    <property type="match status" value="2"/>
</dbReference>
<evidence type="ECO:0000256" key="1">
    <source>
        <dbReference type="ARBA" id="ARBA00004141"/>
    </source>
</evidence>